<sequence>MEYVVSSTFALVVGRRCLVVAIVRLNRKGRDPWTVVPISERQRHRVGDWSRVPCDGL</sequence>
<comment type="caution">
    <text evidence="1">The sequence shown here is derived from an EMBL/GenBank/DDBJ whole genome shotgun (WGS) entry which is preliminary data.</text>
</comment>
<dbReference type="EMBL" id="BEZZ01088000">
    <property type="protein sequence ID" value="GCC42553.1"/>
    <property type="molecule type" value="Genomic_DNA"/>
</dbReference>
<organism evidence="1 2">
    <name type="scientific">Chiloscyllium punctatum</name>
    <name type="common">Brownbanded bambooshark</name>
    <name type="synonym">Hemiscyllium punctatum</name>
    <dbReference type="NCBI Taxonomy" id="137246"/>
    <lineage>
        <taxon>Eukaryota</taxon>
        <taxon>Metazoa</taxon>
        <taxon>Chordata</taxon>
        <taxon>Craniata</taxon>
        <taxon>Vertebrata</taxon>
        <taxon>Chondrichthyes</taxon>
        <taxon>Elasmobranchii</taxon>
        <taxon>Galeomorphii</taxon>
        <taxon>Galeoidea</taxon>
        <taxon>Orectolobiformes</taxon>
        <taxon>Hemiscylliidae</taxon>
        <taxon>Chiloscyllium</taxon>
    </lineage>
</organism>
<evidence type="ECO:0000313" key="1">
    <source>
        <dbReference type="EMBL" id="GCC42553.1"/>
    </source>
</evidence>
<accession>A0A401TIV7</accession>
<proteinExistence type="predicted"/>
<reference evidence="1 2" key="1">
    <citation type="journal article" date="2018" name="Nat. Ecol. Evol.">
        <title>Shark genomes provide insights into elasmobranch evolution and the origin of vertebrates.</title>
        <authorList>
            <person name="Hara Y"/>
            <person name="Yamaguchi K"/>
            <person name="Onimaru K"/>
            <person name="Kadota M"/>
            <person name="Koyanagi M"/>
            <person name="Keeley SD"/>
            <person name="Tatsumi K"/>
            <person name="Tanaka K"/>
            <person name="Motone F"/>
            <person name="Kageyama Y"/>
            <person name="Nozu R"/>
            <person name="Adachi N"/>
            <person name="Nishimura O"/>
            <person name="Nakagawa R"/>
            <person name="Tanegashima C"/>
            <person name="Kiyatake I"/>
            <person name="Matsumoto R"/>
            <person name="Murakumo K"/>
            <person name="Nishida K"/>
            <person name="Terakita A"/>
            <person name="Kuratani S"/>
            <person name="Sato K"/>
            <person name="Hyodo S Kuraku.S."/>
        </authorList>
    </citation>
    <scope>NUCLEOTIDE SEQUENCE [LARGE SCALE GENOMIC DNA]</scope>
</reference>
<dbReference type="Proteomes" id="UP000287033">
    <property type="component" value="Unassembled WGS sequence"/>
</dbReference>
<keyword evidence="2" id="KW-1185">Reference proteome</keyword>
<evidence type="ECO:0000313" key="2">
    <source>
        <dbReference type="Proteomes" id="UP000287033"/>
    </source>
</evidence>
<name>A0A401TIV7_CHIPU</name>
<gene>
    <name evidence="1" type="ORF">chiPu_0026817</name>
</gene>
<protein>
    <submittedName>
        <fullName evidence="1">Uncharacterized protein</fullName>
    </submittedName>
</protein>
<feature type="non-terminal residue" evidence="1">
    <location>
        <position position="57"/>
    </location>
</feature>
<dbReference type="AlphaFoldDB" id="A0A401TIV7"/>